<dbReference type="EMBL" id="JAMZIH010000724">
    <property type="protein sequence ID" value="KAJ1678942.1"/>
    <property type="molecule type" value="Genomic_DNA"/>
</dbReference>
<name>A0ACC1HUM7_9FUNG</name>
<evidence type="ECO:0000313" key="1">
    <source>
        <dbReference type="EMBL" id="KAJ1678942.1"/>
    </source>
</evidence>
<keyword evidence="2" id="KW-1185">Reference proteome</keyword>
<reference evidence="1" key="1">
    <citation type="submission" date="2022-06" db="EMBL/GenBank/DDBJ databases">
        <title>Phylogenomic reconstructions and comparative analyses of Kickxellomycotina fungi.</title>
        <authorList>
            <person name="Reynolds N.K."/>
            <person name="Stajich J.E."/>
            <person name="Barry K."/>
            <person name="Grigoriev I.V."/>
            <person name="Crous P."/>
            <person name="Smith M.E."/>
        </authorList>
    </citation>
    <scope>NUCLEOTIDE SEQUENCE</scope>
    <source>
        <strain evidence="1">RSA 2271</strain>
    </source>
</reference>
<gene>
    <name evidence="1" type="ORF">EV182_003041</name>
</gene>
<comment type="caution">
    <text evidence="1">The sequence shown here is derived from an EMBL/GenBank/DDBJ whole genome shotgun (WGS) entry which is preliminary data.</text>
</comment>
<proteinExistence type="predicted"/>
<evidence type="ECO:0000313" key="2">
    <source>
        <dbReference type="Proteomes" id="UP001145114"/>
    </source>
</evidence>
<sequence>MYFSSPYNHCQNLHYHQQRQCSGSVHAKPLSPPRQGSNSNVVVSPPPSSSSSSHAFLPARMLPKGPGGSAVPPPSFQQKDDSDSIDDILESLWPRSPATSSTLDCFPPQTLS</sequence>
<organism evidence="1 2">
    <name type="scientific">Spiromyces aspiralis</name>
    <dbReference type="NCBI Taxonomy" id="68401"/>
    <lineage>
        <taxon>Eukaryota</taxon>
        <taxon>Fungi</taxon>
        <taxon>Fungi incertae sedis</taxon>
        <taxon>Zoopagomycota</taxon>
        <taxon>Kickxellomycotina</taxon>
        <taxon>Kickxellomycetes</taxon>
        <taxon>Kickxellales</taxon>
        <taxon>Kickxellaceae</taxon>
        <taxon>Spiromyces</taxon>
    </lineage>
</organism>
<dbReference type="Proteomes" id="UP001145114">
    <property type="component" value="Unassembled WGS sequence"/>
</dbReference>
<feature type="non-terminal residue" evidence="1">
    <location>
        <position position="112"/>
    </location>
</feature>
<protein>
    <submittedName>
        <fullName evidence="1">Uncharacterized protein</fullName>
    </submittedName>
</protein>
<accession>A0ACC1HUM7</accession>